<gene>
    <name evidence="1" type="ORF">JFY56_19020</name>
</gene>
<name>A0ABS3TUI0_9PSED</name>
<proteinExistence type="predicted"/>
<evidence type="ECO:0008006" key="3">
    <source>
        <dbReference type="Google" id="ProtNLM"/>
    </source>
</evidence>
<dbReference type="RefSeq" id="WP_208315598.1">
    <property type="nucleotide sequence ID" value="NZ_JAELYA010000007.1"/>
</dbReference>
<evidence type="ECO:0000313" key="2">
    <source>
        <dbReference type="Proteomes" id="UP000669060"/>
    </source>
</evidence>
<protein>
    <recommendedName>
        <fullName evidence="3">Cell division protein FtsL</fullName>
    </recommendedName>
</protein>
<organism evidence="1 2">
    <name type="scientific">Pseudomonas schmalbachii</name>
    <dbReference type="NCBI Taxonomy" id="2816993"/>
    <lineage>
        <taxon>Bacteria</taxon>
        <taxon>Pseudomonadati</taxon>
        <taxon>Pseudomonadota</taxon>
        <taxon>Gammaproteobacteria</taxon>
        <taxon>Pseudomonadales</taxon>
        <taxon>Pseudomonadaceae</taxon>
        <taxon>Pseudomonas</taxon>
    </lineage>
</organism>
<dbReference type="Proteomes" id="UP000669060">
    <property type="component" value="Unassembled WGS sequence"/>
</dbReference>
<sequence length="78" mass="8855">MWRKILRMLGVLLALALMLSMARGYYRLVDEKAGLETANEILLDEGNRLEILNRLLGEENARLKSNAEDQPERSGKSP</sequence>
<comment type="caution">
    <text evidence="1">The sequence shown here is derived from an EMBL/GenBank/DDBJ whole genome shotgun (WGS) entry which is preliminary data.</text>
</comment>
<reference evidence="1 2" key="1">
    <citation type="submission" date="2020-12" db="EMBL/GenBank/DDBJ databases">
        <title>Pseudomonas schmalbachii sp. nov. isolated from millipede gut.</title>
        <authorList>
            <person name="Shelomi M."/>
        </authorList>
    </citation>
    <scope>NUCLEOTIDE SEQUENCE [LARGE SCALE GENOMIC DNA]</scope>
    <source>
        <strain evidence="1 2">Milli4</strain>
    </source>
</reference>
<accession>A0ABS3TUI0</accession>
<keyword evidence="2" id="KW-1185">Reference proteome</keyword>
<dbReference type="EMBL" id="JAELYA010000007">
    <property type="protein sequence ID" value="MBO3277314.1"/>
    <property type="molecule type" value="Genomic_DNA"/>
</dbReference>
<evidence type="ECO:0000313" key="1">
    <source>
        <dbReference type="EMBL" id="MBO3277314.1"/>
    </source>
</evidence>